<dbReference type="AlphaFoldDB" id="A0ABC8VR89"/>
<dbReference type="EMBL" id="OZ075120">
    <property type="protein sequence ID" value="CAL4895364.1"/>
    <property type="molecule type" value="Genomic_DNA"/>
</dbReference>
<keyword evidence="1" id="KW-0732">Signal</keyword>
<evidence type="ECO:0000313" key="3">
    <source>
        <dbReference type="EMBL" id="CAL4895364.1"/>
    </source>
</evidence>
<sequence length="365" mass="40533">MVDAHSVTHRARATQPPSNNKHPAALALKRHATRHAYLLHHTDCRVYMHASSDRAHIYRCRDCPLQPASPEIAMAMATAKLALLVALLAATSYGALSSPELRGLWTRAERAVEAAAELFVEEDLGAPVIHALRPLVGSADPDPLPLGVPWDSWRLAVETGNIIDWKTVPAHCEQAIVKYLLGDQYGQDSKVVVDEAVLYSSSFKLRGNDADKEKLVWLFDIDETVLSSLPYYAKHGFGTKPLNFTSLKEYVLQGISPALPETLRLYSALRSSGIKIVFLSSRKEQLRNITEANLRLRGFSDWFKLLLKPDDCEGTAIVYKSGERKKLQDAGYVIVGSIGDQWSDLIGQAEGKRVFKLPNPMYYTP</sequence>
<keyword evidence="4" id="KW-1185">Reference proteome</keyword>
<organism evidence="3 4">
    <name type="scientific">Urochloa decumbens</name>
    <dbReference type="NCBI Taxonomy" id="240449"/>
    <lineage>
        <taxon>Eukaryota</taxon>
        <taxon>Viridiplantae</taxon>
        <taxon>Streptophyta</taxon>
        <taxon>Embryophyta</taxon>
        <taxon>Tracheophyta</taxon>
        <taxon>Spermatophyta</taxon>
        <taxon>Magnoliopsida</taxon>
        <taxon>Liliopsida</taxon>
        <taxon>Poales</taxon>
        <taxon>Poaceae</taxon>
        <taxon>PACMAD clade</taxon>
        <taxon>Panicoideae</taxon>
        <taxon>Panicodae</taxon>
        <taxon>Paniceae</taxon>
        <taxon>Melinidinae</taxon>
        <taxon>Urochloa</taxon>
    </lineage>
</organism>
<dbReference type="Proteomes" id="UP001497457">
    <property type="component" value="Chromosome 10rd"/>
</dbReference>
<reference evidence="4" key="1">
    <citation type="submission" date="2024-06" db="EMBL/GenBank/DDBJ databases">
        <authorList>
            <person name="Ryan C."/>
        </authorList>
    </citation>
    <scope>NUCLEOTIDE SEQUENCE [LARGE SCALE GENOMIC DNA]</scope>
</reference>
<feature type="region of interest" description="Disordered" evidence="2">
    <location>
        <begin position="1"/>
        <end position="22"/>
    </location>
</feature>
<reference evidence="3 4" key="2">
    <citation type="submission" date="2024-10" db="EMBL/GenBank/DDBJ databases">
        <authorList>
            <person name="Ryan C."/>
        </authorList>
    </citation>
    <scope>NUCLEOTIDE SEQUENCE [LARGE SCALE GENOMIC DNA]</scope>
</reference>
<dbReference type="Pfam" id="PF03767">
    <property type="entry name" value="Acid_phosphat_B"/>
    <property type="match status" value="1"/>
</dbReference>
<accession>A0ABC8VR89</accession>
<name>A0ABC8VR89_9POAL</name>
<protein>
    <recommendedName>
        <fullName evidence="5">Acid phosphatase 1</fullName>
    </recommendedName>
</protein>
<dbReference type="CDD" id="cd07535">
    <property type="entry name" value="HAD_VSP"/>
    <property type="match status" value="1"/>
</dbReference>
<evidence type="ECO:0008006" key="5">
    <source>
        <dbReference type="Google" id="ProtNLM"/>
    </source>
</evidence>
<dbReference type="InterPro" id="IPR023214">
    <property type="entry name" value="HAD_sf"/>
</dbReference>
<dbReference type="InterPro" id="IPR036412">
    <property type="entry name" value="HAD-like_sf"/>
</dbReference>
<dbReference type="InterPro" id="IPR005519">
    <property type="entry name" value="Acid_phosphat_B-like"/>
</dbReference>
<evidence type="ECO:0000256" key="1">
    <source>
        <dbReference type="ARBA" id="ARBA00022729"/>
    </source>
</evidence>
<dbReference type="SUPFAM" id="SSF56784">
    <property type="entry name" value="HAD-like"/>
    <property type="match status" value="1"/>
</dbReference>
<gene>
    <name evidence="3" type="ORF">URODEC1_LOCUS5990</name>
</gene>
<evidence type="ECO:0000256" key="2">
    <source>
        <dbReference type="SAM" id="MobiDB-lite"/>
    </source>
</evidence>
<dbReference type="Gene3D" id="3.40.50.1000">
    <property type="entry name" value="HAD superfamily/HAD-like"/>
    <property type="match status" value="1"/>
</dbReference>
<dbReference type="PANTHER" id="PTHR31284:SF19">
    <property type="entry name" value="VEGETATIVE STORAGE PROTEIN 1-RELATED"/>
    <property type="match status" value="1"/>
</dbReference>
<evidence type="ECO:0000313" key="4">
    <source>
        <dbReference type="Proteomes" id="UP001497457"/>
    </source>
</evidence>
<proteinExistence type="predicted"/>
<dbReference type="PANTHER" id="PTHR31284">
    <property type="entry name" value="ACID PHOSPHATASE-LIKE PROTEIN"/>
    <property type="match status" value="1"/>
</dbReference>